<keyword evidence="10 13" id="KW-0408">Iron</keyword>
<dbReference type="GO" id="GO:0004497">
    <property type="term" value="F:monooxygenase activity"/>
    <property type="evidence" value="ECO:0007669"/>
    <property type="project" value="UniProtKB-KW"/>
</dbReference>
<name>A0A8H6XHD7_9AGAR</name>
<sequence length="496" mass="55794">MTRCQNSCDPRKLILAFSHRCWRRVHYIPRDHQVIGIYVQNVGMRWMALDLQMLLLSIVQYGLVLWLSYVIWNALRRLCGGPSLNNIPGPPPESFLAGNLARLHGPDSWDFHKTLEEDFNGVVKIHGLLRDLQLYVFDPTALHSILVKDQNLYEESSIFLSEDSIDQYAQSLKKTSPILKLAVFLPIAPLASKIGSPSFRRFLLSLIPSKTLAALRRIVTVMDRKTAALVHVKSQQIRQHGAEAMENSNDIMSLLLKSNRTAEADMKFMDAELVAQTSMIVHAGMDTTSSALNRIIHTLAVHSDVQAKLRAEIMKTRETLNHDELMELPYLDGVVRETLRFVCGARYPPRHSDDQNDCVLPLSTPITGTDGRHLDTIAVPKGTDVYIAIAAANHNKAIWGPDALEFKPERWRNGRAEGVTVRMSGVYGNTMTFVGGSRSCIGFKFVQLELKVVLSVLLRCYRFSVASDRIRWKMGSPASPTVDNRPLLPIVVHRIE</sequence>
<evidence type="ECO:0000256" key="4">
    <source>
        <dbReference type="ARBA" id="ARBA00010617"/>
    </source>
</evidence>
<evidence type="ECO:0000256" key="3">
    <source>
        <dbReference type="ARBA" id="ARBA00004721"/>
    </source>
</evidence>
<evidence type="ECO:0000256" key="1">
    <source>
        <dbReference type="ARBA" id="ARBA00001971"/>
    </source>
</evidence>
<dbReference type="InterPro" id="IPR050121">
    <property type="entry name" value="Cytochrome_P450_monoxygenase"/>
</dbReference>
<dbReference type="GO" id="GO:0005506">
    <property type="term" value="F:iron ion binding"/>
    <property type="evidence" value="ECO:0007669"/>
    <property type="project" value="InterPro"/>
</dbReference>
<dbReference type="PANTHER" id="PTHR24305:SF166">
    <property type="entry name" value="CYTOCHROME P450 12A4, MITOCHONDRIAL-RELATED"/>
    <property type="match status" value="1"/>
</dbReference>
<dbReference type="InterPro" id="IPR036396">
    <property type="entry name" value="Cyt_P450_sf"/>
</dbReference>
<dbReference type="InterPro" id="IPR001128">
    <property type="entry name" value="Cyt_P450"/>
</dbReference>
<evidence type="ECO:0000256" key="13">
    <source>
        <dbReference type="PIRSR" id="PIRSR602403-1"/>
    </source>
</evidence>
<comment type="similarity">
    <text evidence="4">Belongs to the cytochrome P450 family.</text>
</comment>
<dbReference type="PRINTS" id="PR00465">
    <property type="entry name" value="EP450IV"/>
</dbReference>
<keyword evidence="12 14" id="KW-0472">Membrane</keyword>
<keyword evidence="7 13" id="KW-0479">Metal-binding</keyword>
<organism evidence="15 16">
    <name type="scientific">Mycena sanguinolenta</name>
    <dbReference type="NCBI Taxonomy" id="230812"/>
    <lineage>
        <taxon>Eukaryota</taxon>
        <taxon>Fungi</taxon>
        <taxon>Dikarya</taxon>
        <taxon>Basidiomycota</taxon>
        <taxon>Agaricomycotina</taxon>
        <taxon>Agaricomycetes</taxon>
        <taxon>Agaricomycetidae</taxon>
        <taxon>Agaricales</taxon>
        <taxon>Marasmiineae</taxon>
        <taxon>Mycenaceae</taxon>
        <taxon>Mycena</taxon>
    </lineage>
</organism>
<evidence type="ECO:0000256" key="7">
    <source>
        <dbReference type="ARBA" id="ARBA00022723"/>
    </source>
</evidence>
<evidence type="ECO:0000313" key="16">
    <source>
        <dbReference type="Proteomes" id="UP000623467"/>
    </source>
</evidence>
<dbReference type="InterPro" id="IPR002403">
    <property type="entry name" value="Cyt_P450_E_grp-IV"/>
</dbReference>
<comment type="cofactor">
    <cofactor evidence="1 13">
        <name>heme</name>
        <dbReference type="ChEBI" id="CHEBI:30413"/>
    </cofactor>
</comment>
<dbReference type="SUPFAM" id="SSF48264">
    <property type="entry name" value="Cytochrome P450"/>
    <property type="match status" value="1"/>
</dbReference>
<dbReference type="GO" id="GO:0016705">
    <property type="term" value="F:oxidoreductase activity, acting on paired donors, with incorporation or reduction of molecular oxygen"/>
    <property type="evidence" value="ECO:0007669"/>
    <property type="project" value="InterPro"/>
</dbReference>
<dbReference type="Proteomes" id="UP000623467">
    <property type="component" value="Unassembled WGS sequence"/>
</dbReference>
<dbReference type="EMBL" id="JACAZH010000027">
    <property type="protein sequence ID" value="KAF7341553.1"/>
    <property type="molecule type" value="Genomic_DNA"/>
</dbReference>
<feature type="transmembrane region" description="Helical" evidence="14">
    <location>
        <begin position="53"/>
        <end position="72"/>
    </location>
</feature>
<evidence type="ECO:0000256" key="2">
    <source>
        <dbReference type="ARBA" id="ARBA00004370"/>
    </source>
</evidence>
<dbReference type="GO" id="GO:0016020">
    <property type="term" value="C:membrane"/>
    <property type="evidence" value="ECO:0007669"/>
    <property type="project" value="UniProtKB-SubCell"/>
</dbReference>
<dbReference type="PRINTS" id="PR00385">
    <property type="entry name" value="P450"/>
</dbReference>
<keyword evidence="16" id="KW-1185">Reference proteome</keyword>
<keyword evidence="11" id="KW-0503">Monooxygenase</keyword>
<dbReference type="Gene3D" id="1.10.630.10">
    <property type="entry name" value="Cytochrome P450"/>
    <property type="match status" value="2"/>
</dbReference>
<keyword evidence="8 14" id="KW-1133">Transmembrane helix</keyword>
<evidence type="ECO:0000313" key="15">
    <source>
        <dbReference type="EMBL" id="KAF7341553.1"/>
    </source>
</evidence>
<keyword evidence="6 14" id="KW-0812">Transmembrane</keyword>
<dbReference type="OrthoDB" id="1470350at2759"/>
<dbReference type="GO" id="GO:0020037">
    <property type="term" value="F:heme binding"/>
    <property type="evidence" value="ECO:0007669"/>
    <property type="project" value="InterPro"/>
</dbReference>
<feature type="binding site" description="axial binding residue" evidence="13">
    <location>
        <position position="440"/>
    </location>
    <ligand>
        <name>heme</name>
        <dbReference type="ChEBI" id="CHEBI:30413"/>
    </ligand>
    <ligandPart>
        <name>Fe</name>
        <dbReference type="ChEBI" id="CHEBI:18248"/>
    </ligandPart>
</feature>
<protein>
    <submittedName>
        <fullName evidence="15">Cytochrome P450</fullName>
    </submittedName>
</protein>
<dbReference type="PANTHER" id="PTHR24305">
    <property type="entry name" value="CYTOCHROME P450"/>
    <property type="match status" value="1"/>
</dbReference>
<evidence type="ECO:0000256" key="6">
    <source>
        <dbReference type="ARBA" id="ARBA00022692"/>
    </source>
</evidence>
<comment type="subcellular location">
    <subcellularLocation>
        <location evidence="2">Membrane</location>
    </subcellularLocation>
</comment>
<comment type="caution">
    <text evidence="15">The sequence shown here is derived from an EMBL/GenBank/DDBJ whole genome shotgun (WGS) entry which is preliminary data.</text>
</comment>
<keyword evidence="9" id="KW-0560">Oxidoreductase</keyword>
<comment type="pathway">
    <text evidence="3">Secondary metabolite biosynthesis; terpenoid biosynthesis.</text>
</comment>
<evidence type="ECO:0000256" key="11">
    <source>
        <dbReference type="ARBA" id="ARBA00023033"/>
    </source>
</evidence>
<dbReference type="Pfam" id="PF00067">
    <property type="entry name" value="p450"/>
    <property type="match status" value="1"/>
</dbReference>
<evidence type="ECO:0000256" key="10">
    <source>
        <dbReference type="ARBA" id="ARBA00023004"/>
    </source>
</evidence>
<gene>
    <name evidence="15" type="ORF">MSAN_02052000</name>
</gene>
<evidence type="ECO:0000256" key="14">
    <source>
        <dbReference type="SAM" id="Phobius"/>
    </source>
</evidence>
<keyword evidence="5 13" id="KW-0349">Heme</keyword>
<evidence type="ECO:0000256" key="8">
    <source>
        <dbReference type="ARBA" id="ARBA00022989"/>
    </source>
</evidence>
<evidence type="ECO:0000256" key="5">
    <source>
        <dbReference type="ARBA" id="ARBA00022617"/>
    </source>
</evidence>
<evidence type="ECO:0000256" key="9">
    <source>
        <dbReference type="ARBA" id="ARBA00023002"/>
    </source>
</evidence>
<proteinExistence type="inferred from homology"/>
<accession>A0A8H6XHD7</accession>
<dbReference type="AlphaFoldDB" id="A0A8H6XHD7"/>
<reference evidence="15" key="1">
    <citation type="submission" date="2020-05" db="EMBL/GenBank/DDBJ databases">
        <title>Mycena genomes resolve the evolution of fungal bioluminescence.</title>
        <authorList>
            <person name="Tsai I.J."/>
        </authorList>
    </citation>
    <scope>NUCLEOTIDE SEQUENCE</scope>
    <source>
        <strain evidence="15">160909Yilan</strain>
    </source>
</reference>
<evidence type="ECO:0000256" key="12">
    <source>
        <dbReference type="ARBA" id="ARBA00023136"/>
    </source>
</evidence>